<keyword evidence="4" id="KW-1185">Reference proteome</keyword>
<gene>
    <name evidence="3" type="primary">cya</name>
    <name evidence="3" type="ORF">ERS137967_02440</name>
</gene>
<accession>A0ABP1YG65</accession>
<organism evidence="3 4">
    <name type="scientific">Yersinia nurmii</name>
    <dbReference type="NCBI Taxonomy" id="685706"/>
    <lineage>
        <taxon>Bacteria</taxon>
        <taxon>Pseudomonadati</taxon>
        <taxon>Pseudomonadota</taxon>
        <taxon>Gammaproteobacteria</taxon>
        <taxon>Enterobacterales</taxon>
        <taxon>Yersiniaceae</taxon>
        <taxon>Yersinia</taxon>
    </lineage>
</organism>
<dbReference type="EMBL" id="CPYD01000009">
    <property type="protein sequence ID" value="CNE75600.1"/>
    <property type="molecule type" value="Genomic_DNA"/>
</dbReference>
<evidence type="ECO:0000313" key="4">
    <source>
        <dbReference type="Proteomes" id="UP000040578"/>
    </source>
</evidence>
<dbReference type="Proteomes" id="UP000040578">
    <property type="component" value="Unassembled WGS sequence"/>
</dbReference>
<dbReference type="SUPFAM" id="SSF81298">
    <property type="entry name" value="Adenylylcyclase toxin (the edema factor)"/>
    <property type="match status" value="1"/>
</dbReference>
<reference evidence="3 4" key="1">
    <citation type="submission" date="2015-03" db="EMBL/GenBank/DDBJ databases">
        <authorList>
            <consortium name="Pathogen Informatics"/>
            <person name="Murphy D."/>
        </authorList>
    </citation>
    <scope>NUCLEOTIDE SEQUENCE [LARGE SCALE GENOMIC DNA]</scope>
    <source>
        <strain evidence="4">type strain: CIP110231</strain>
    </source>
</reference>
<dbReference type="RefSeq" id="WP_084728154.1">
    <property type="nucleotide sequence ID" value="NZ_CPYD01000009.1"/>
</dbReference>
<dbReference type="EC" id="4.6.1.1" evidence="3"/>
<comment type="caution">
    <text evidence="3">The sequence shown here is derived from an EMBL/GenBank/DDBJ whole genome shotgun (WGS) entry which is preliminary data.</text>
</comment>
<feature type="domain" description="Anthrax toxin edema factor central" evidence="2">
    <location>
        <begin position="52"/>
        <end position="214"/>
    </location>
</feature>
<evidence type="ECO:0000313" key="3">
    <source>
        <dbReference type="EMBL" id="CNE75600.1"/>
    </source>
</evidence>
<dbReference type="GO" id="GO:0004016">
    <property type="term" value="F:adenylate cyclase activity"/>
    <property type="evidence" value="ECO:0007669"/>
    <property type="project" value="UniProtKB-EC"/>
</dbReference>
<protein>
    <submittedName>
        <fullName evidence="3">Toxin protein</fullName>
        <ecNumber evidence="3">4.6.1.1</ecNumber>
    </submittedName>
</protein>
<proteinExistence type="predicted"/>
<keyword evidence="3" id="KW-0456">Lyase</keyword>
<name>A0ABP1YG65_9GAMM</name>
<dbReference type="InterPro" id="IPR035099">
    <property type="entry name" value="Anthrax_toxin_C-terminal"/>
</dbReference>
<evidence type="ECO:0000256" key="1">
    <source>
        <dbReference type="SAM" id="MobiDB-lite"/>
    </source>
</evidence>
<sequence length="402" mass="45115">MLVNNNYKTPQNLPLPASEPPTPGANASTSSIPKVDITRLEEIKTLCDQSGVGIVPEHLIKLQVLAQESNCLIGIRPVDIMATDLIRNGYPTKGFHIKGKSANWGPQTAFICVKQELSKLVDKPDKIALFNQQIQACIDEGYAQKVPLKITASRLDLLMKKNIVDIQIDAKGLPIALDARTPNGKPYKFELIPVKEQADLYLVQHHGETIEVLAPPGENNKPLTADYDLLMIAPHLRDYGPKDNFMLKEVSHDVFKRNMDVYKNRRHSEVVNKYFQAEYLDPAKFYEREDSNIGNASPRIRAMIPLINKTMVGDGEPVVHHSTDAGSPASDIEANFPATFVLPKPLGRLNDICVIKDIDEFKELIIEAKKEKYYIPVNPLWPNEVTQIRSENFSSIIRRFSS</sequence>
<dbReference type="Pfam" id="PF03497">
    <property type="entry name" value="Anthrax_toxA"/>
    <property type="match status" value="1"/>
</dbReference>
<dbReference type="Gene3D" id="3.90.1760.10">
    <property type="entry name" value="Anthrax toxin, edema factor, central domain"/>
    <property type="match status" value="1"/>
</dbReference>
<feature type="compositionally biased region" description="Polar residues" evidence="1">
    <location>
        <begin position="1"/>
        <end position="12"/>
    </location>
</feature>
<evidence type="ECO:0000259" key="2">
    <source>
        <dbReference type="Pfam" id="PF03497"/>
    </source>
</evidence>
<feature type="region of interest" description="Disordered" evidence="1">
    <location>
        <begin position="1"/>
        <end position="31"/>
    </location>
</feature>
<dbReference type="InterPro" id="IPR037017">
    <property type="entry name" value="Anthrax_toxin_edema_cen_sf"/>
</dbReference>
<dbReference type="InterPro" id="IPR005165">
    <property type="entry name" value="Anthrax_toxin_edema_cen"/>
</dbReference>